<accession>A0A6N3G4K5</accession>
<dbReference type="AlphaFoldDB" id="A0A6N3G4K5"/>
<sequence>MNEMPEEERLLRNLNDAGCDEAIIKRYLQLQKEGKRQEQLRLLSIHRLSLLDRVHVSQNMIDCLDYLVYEIKKEKI</sequence>
<organism evidence="1">
    <name type="scientific">Eubacterium limosum</name>
    <dbReference type="NCBI Taxonomy" id="1736"/>
    <lineage>
        <taxon>Bacteria</taxon>
        <taxon>Bacillati</taxon>
        <taxon>Bacillota</taxon>
        <taxon>Clostridia</taxon>
        <taxon>Eubacteriales</taxon>
        <taxon>Eubacteriaceae</taxon>
        <taxon>Eubacterium</taxon>
    </lineage>
</organism>
<dbReference type="EMBL" id="CACRTR010000016">
    <property type="protein sequence ID" value="VYU58753.1"/>
    <property type="molecule type" value="Genomic_DNA"/>
</dbReference>
<evidence type="ECO:0008006" key="2">
    <source>
        <dbReference type="Google" id="ProtNLM"/>
    </source>
</evidence>
<name>A0A6N3G4K5_EUBLI</name>
<reference evidence="1" key="1">
    <citation type="submission" date="2019-11" db="EMBL/GenBank/DDBJ databases">
        <authorList>
            <person name="Feng L."/>
        </authorList>
    </citation>
    <scope>NUCLEOTIDE SEQUENCE</scope>
    <source>
        <strain evidence="1">ElimosumLFYP34</strain>
    </source>
</reference>
<proteinExistence type="predicted"/>
<evidence type="ECO:0000313" key="1">
    <source>
        <dbReference type="EMBL" id="VYU58753.1"/>
    </source>
</evidence>
<gene>
    <name evidence="1" type="ORF">ELLFYP34_03681</name>
</gene>
<protein>
    <recommendedName>
        <fullName evidence="2">MerR family transcriptional regulator</fullName>
    </recommendedName>
</protein>